<organism evidence="1">
    <name type="scientific">Lotus japonicus</name>
    <name type="common">Lotus corniculatus var. japonicus</name>
    <dbReference type="NCBI Taxonomy" id="34305"/>
    <lineage>
        <taxon>Eukaryota</taxon>
        <taxon>Viridiplantae</taxon>
        <taxon>Streptophyta</taxon>
        <taxon>Embryophyta</taxon>
        <taxon>Tracheophyta</taxon>
        <taxon>Spermatophyta</taxon>
        <taxon>Magnoliopsida</taxon>
        <taxon>eudicotyledons</taxon>
        <taxon>Gunneridae</taxon>
        <taxon>Pentapetalae</taxon>
        <taxon>rosids</taxon>
        <taxon>fabids</taxon>
        <taxon>Fabales</taxon>
        <taxon>Fabaceae</taxon>
        <taxon>Papilionoideae</taxon>
        <taxon>50 kb inversion clade</taxon>
        <taxon>NPAAA clade</taxon>
        <taxon>Hologalegina</taxon>
        <taxon>robinioid clade</taxon>
        <taxon>Loteae</taxon>
        <taxon>Lotus</taxon>
    </lineage>
</organism>
<sequence length="69" mass="8085">MLPPFQEPHQLLCTLFSLPLFQEHLQPGHSDQLGRFPCNETHLWHPRYPFDCKTCWNSELNVPANNESP</sequence>
<proteinExistence type="evidence at transcript level"/>
<dbReference type="AlphaFoldDB" id="I3SKU8"/>
<name>I3SKU8_LOTJA</name>
<protein>
    <submittedName>
        <fullName evidence="1">Uncharacterized protein</fullName>
    </submittedName>
</protein>
<reference evidence="1" key="1">
    <citation type="submission" date="2012-05" db="EMBL/GenBank/DDBJ databases">
        <authorList>
            <person name="Krishnakumar V."/>
            <person name="Cheung F."/>
            <person name="Xiao Y."/>
            <person name="Chan A."/>
            <person name="Moskal W.A."/>
            <person name="Town C.D."/>
        </authorList>
    </citation>
    <scope>NUCLEOTIDE SEQUENCE</scope>
</reference>
<evidence type="ECO:0000313" key="1">
    <source>
        <dbReference type="EMBL" id="AFK40890.1"/>
    </source>
</evidence>
<dbReference type="EMBL" id="BT141096">
    <property type="protein sequence ID" value="AFK40890.1"/>
    <property type="molecule type" value="mRNA"/>
</dbReference>
<accession>I3SKU8</accession>